<keyword evidence="1" id="KW-0614">Plasmid</keyword>
<evidence type="ECO:0000313" key="1">
    <source>
        <dbReference type="EMBL" id="PQJ96773.1"/>
    </source>
</evidence>
<comment type="caution">
    <text evidence="1">The sequence shown here is derived from an EMBL/GenBank/DDBJ whole genome shotgun (WGS) entry which is preliminary data.</text>
</comment>
<reference evidence="1 2" key="1">
    <citation type="submission" date="2018-01" db="EMBL/GenBank/DDBJ databases">
        <title>The complete genome sequence of Chromatium okenii LaCa, a purple sulfur bacterium with a turbulent life.</title>
        <authorList>
            <person name="Luedin S.M."/>
            <person name="Liechti N."/>
            <person name="Storelli N."/>
            <person name="Danza F."/>
            <person name="Wittwer M."/>
            <person name="Pothier J.F."/>
            <person name="Tonolla M.A."/>
        </authorList>
    </citation>
    <scope>NUCLEOTIDE SEQUENCE [LARGE SCALE GENOMIC DNA]</scope>
    <source>
        <strain evidence="1 2">LaCa</strain>
        <plasmid evidence="1">pCok152</plasmid>
    </source>
</reference>
<evidence type="ECO:0000313" key="2">
    <source>
        <dbReference type="Proteomes" id="UP000239936"/>
    </source>
</evidence>
<name>A0A2S7XTB2_9GAMM</name>
<keyword evidence="2" id="KW-1185">Reference proteome</keyword>
<dbReference type="Proteomes" id="UP000239936">
    <property type="component" value="Unassembled WGS sequence"/>
</dbReference>
<dbReference type="AlphaFoldDB" id="A0A2S7XTB2"/>
<accession>A0A2S7XTB2</accession>
<protein>
    <submittedName>
        <fullName evidence="1">Uncharacterized protein</fullName>
    </submittedName>
</protein>
<organism evidence="1 2">
    <name type="scientific">Chromatium okenii</name>
    <dbReference type="NCBI Taxonomy" id="61644"/>
    <lineage>
        <taxon>Bacteria</taxon>
        <taxon>Pseudomonadati</taxon>
        <taxon>Pseudomonadota</taxon>
        <taxon>Gammaproteobacteria</taxon>
        <taxon>Chromatiales</taxon>
        <taxon>Chromatiaceae</taxon>
        <taxon>Chromatium</taxon>
    </lineage>
</organism>
<sequence>MILLLCLVWANGRSDFNRALNSKDFVSALNDAASIFVTNPAGYDLSHREWCAQTQLVDFRPAATFQVMPLELKKLPSNPFEANQLDRQIVTVEGNDLEVQTVGGFVTFSRQLLKNNRFDLLAETIQIFNGSVLSSRAQCRTQNFIG</sequence>
<dbReference type="EMBL" id="PPGH01000033">
    <property type="protein sequence ID" value="PQJ96773.1"/>
    <property type="molecule type" value="Genomic_DNA"/>
</dbReference>
<gene>
    <name evidence="1" type="ORF">CXB77_06105</name>
</gene>
<proteinExistence type="predicted"/>
<geneLocation type="plasmid" evidence="1">
    <name>pCok152</name>
</geneLocation>